<dbReference type="AlphaFoldDB" id="A0A6D2HY59"/>
<dbReference type="Proteomes" id="UP000467841">
    <property type="component" value="Unassembled WGS sequence"/>
</dbReference>
<sequence length="149" mass="17020">MYRPTRKEPFRTSARPYRPTRNLSSRDCPNCSTKHIHPADPDVRPKNQLATIIPTVLMAGHDSIAGRMQRQTVRMESQEFGKICSTSKTRSCIVSIPHVSHNPRRRSYLNLMRVLTPGVNWKFFWNRSGLSTFQMIFTQTNSTAAAVSV</sequence>
<name>A0A6D2HY59_9BRAS</name>
<proteinExistence type="predicted"/>
<reference evidence="2" key="1">
    <citation type="submission" date="2020-01" db="EMBL/GenBank/DDBJ databases">
        <authorList>
            <person name="Mishra B."/>
        </authorList>
    </citation>
    <scope>NUCLEOTIDE SEQUENCE [LARGE SCALE GENOMIC DNA]</scope>
</reference>
<feature type="compositionally biased region" description="Basic and acidic residues" evidence="1">
    <location>
        <begin position="1"/>
        <end position="10"/>
    </location>
</feature>
<protein>
    <submittedName>
        <fullName evidence="2">Uncharacterized protein</fullName>
    </submittedName>
</protein>
<gene>
    <name evidence="2" type="ORF">MERR_LOCUS5232</name>
</gene>
<evidence type="ECO:0000256" key="1">
    <source>
        <dbReference type="SAM" id="MobiDB-lite"/>
    </source>
</evidence>
<dbReference type="EMBL" id="CACVBM020000344">
    <property type="protein sequence ID" value="CAA7017997.1"/>
    <property type="molecule type" value="Genomic_DNA"/>
</dbReference>
<comment type="caution">
    <text evidence="2">The sequence shown here is derived from an EMBL/GenBank/DDBJ whole genome shotgun (WGS) entry which is preliminary data.</text>
</comment>
<feature type="region of interest" description="Disordered" evidence="1">
    <location>
        <begin position="1"/>
        <end position="45"/>
    </location>
</feature>
<evidence type="ECO:0000313" key="2">
    <source>
        <dbReference type="EMBL" id="CAA7017997.1"/>
    </source>
</evidence>
<organism evidence="2 3">
    <name type="scientific">Microthlaspi erraticum</name>
    <dbReference type="NCBI Taxonomy" id="1685480"/>
    <lineage>
        <taxon>Eukaryota</taxon>
        <taxon>Viridiplantae</taxon>
        <taxon>Streptophyta</taxon>
        <taxon>Embryophyta</taxon>
        <taxon>Tracheophyta</taxon>
        <taxon>Spermatophyta</taxon>
        <taxon>Magnoliopsida</taxon>
        <taxon>eudicotyledons</taxon>
        <taxon>Gunneridae</taxon>
        <taxon>Pentapetalae</taxon>
        <taxon>rosids</taxon>
        <taxon>malvids</taxon>
        <taxon>Brassicales</taxon>
        <taxon>Brassicaceae</taxon>
        <taxon>Coluteocarpeae</taxon>
        <taxon>Microthlaspi</taxon>
    </lineage>
</organism>
<keyword evidence="3" id="KW-1185">Reference proteome</keyword>
<accession>A0A6D2HY59</accession>
<feature type="compositionally biased region" description="Polar residues" evidence="1">
    <location>
        <begin position="21"/>
        <end position="33"/>
    </location>
</feature>
<evidence type="ECO:0000313" key="3">
    <source>
        <dbReference type="Proteomes" id="UP000467841"/>
    </source>
</evidence>